<dbReference type="SMART" id="SM01167">
    <property type="entry name" value="DUF1900"/>
    <property type="match status" value="1"/>
</dbReference>
<proteinExistence type="inferred from homology"/>
<dbReference type="PROSITE" id="PS00678">
    <property type="entry name" value="WD_REPEATS_1"/>
    <property type="match status" value="2"/>
</dbReference>
<dbReference type="PROSITE" id="PS50294">
    <property type="entry name" value="WD_REPEATS_REGION"/>
    <property type="match status" value="2"/>
</dbReference>
<evidence type="ECO:0000256" key="4">
    <source>
        <dbReference type="RuleBase" id="RU280818"/>
    </source>
</evidence>
<dbReference type="InterPro" id="IPR019775">
    <property type="entry name" value="WD40_repeat_CS"/>
</dbReference>
<dbReference type="Pfam" id="PF16300">
    <property type="entry name" value="WD40_4"/>
    <property type="match status" value="1"/>
</dbReference>
<dbReference type="SUPFAM" id="SSF50978">
    <property type="entry name" value="WD40 repeat-like"/>
    <property type="match status" value="1"/>
</dbReference>
<feature type="repeat" description="WD" evidence="3">
    <location>
        <begin position="10"/>
        <end position="52"/>
    </location>
</feature>
<dbReference type="InterPro" id="IPR036322">
    <property type="entry name" value="WD40_repeat_dom_sf"/>
</dbReference>
<dbReference type="InterPro" id="IPR015943">
    <property type="entry name" value="WD40/YVTN_repeat-like_dom_sf"/>
</dbReference>
<feature type="region of interest" description="Disordered" evidence="5">
    <location>
        <begin position="283"/>
        <end position="498"/>
    </location>
</feature>
<dbReference type="PROSITE" id="PS50082">
    <property type="entry name" value="WD_REPEATS_2"/>
    <property type="match status" value="2"/>
</dbReference>
<dbReference type="Pfam" id="PF00400">
    <property type="entry name" value="WD40"/>
    <property type="match status" value="2"/>
</dbReference>
<dbReference type="STRING" id="2163413.A0A4P6XVP7"/>
<evidence type="ECO:0000256" key="1">
    <source>
        <dbReference type="ARBA" id="ARBA00022574"/>
    </source>
</evidence>
<comment type="similarity">
    <text evidence="4">Belongs to the WD repeat coronin family.</text>
</comment>
<evidence type="ECO:0000256" key="3">
    <source>
        <dbReference type="PROSITE-ProRule" id="PRU00221"/>
    </source>
</evidence>
<dbReference type="Proteomes" id="UP000292447">
    <property type="component" value="Chromosome V"/>
</dbReference>
<dbReference type="SMART" id="SM00320">
    <property type="entry name" value="WD40"/>
    <property type="match status" value="3"/>
</dbReference>
<sequence>MDITEPVKVLSGHTRKVGHIGWHPCAAGVLASASMDYTVRIWNVETGKTELTLQHTDLVTWFAFNYNGLLLATSSRDRKLRVWDLRTGKIVSEGASHTGAKASRVVWLGNTDRLCTTGFSRLSDRQVGIWDASDIGAGPIDGFMVVDSSLGVLIPVFDDANSILYLAGKGDGNIRYYEYENDVLHEISQYASTDAQRGFAAAPKTFVNMRENEVLKAYKTVNDHAIEPILFIVPRKLDLFQLDIYPDAPSDQPALTASEWFAGKDVNGPLLVPMEAIYAGTSPEVKESSPGVSISERKAELSAKAPTAPSTKPSSPRKQPAASEREQSPSSVRSAGPVDEVLKSSGKVENLLNKVVDESDDEDAKRVSESNDQDDEWEEVKKPETKKEEKDAEQKTTEPEAKPEPKTSSEVKNKESKNEMSEPPKALAEKDETKPESESVKKAETEIKPIAEPQLSENATTSQEKTEAQTKAEKTAEKPAASVQLEGSAKPATGAGQPTLRATVDKLASLVETLEKQVLTLTAANIERNDKIDALERKIDELLHK</sequence>
<dbReference type="GO" id="GO:0051015">
    <property type="term" value="F:actin filament binding"/>
    <property type="evidence" value="ECO:0007669"/>
    <property type="project" value="TreeGrafter"/>
</dbReference>
<keyword evidence="1 3" id="KW-0853">WD repeat</keyword>
<feature type="compositionally biased region" description="Low complexity" evidence="5">
    <location>
        <begin position="302"/>
        <end position="316"/>
    </location>
</feature>
<gene>
    <name evidence="6" type="primary">MPUL0E05760</name>
    <name evidence="6" type="ORF">METSCH_E05760</name>
</gene>
<dbReference type="InterPro" id="IPR001680">
    <property type="entry name" value="WD40_rpt"/>
</dbReference>
<protein>
    <recommendedName>
        <fullName evidence="4">Coronin</fullName>
    </recommendedName>
</protein>
<feature type="compositionally biased region" description="Basic and acidic residues" evidence="5">
    <location>
        <begin position="379"/>
        <end position="449"/>
    </location>
</feature>
<evidence type="ECO:0000313" key="6">
    <source>
        <dbReference type="EMBL" id="QBM90328.1"/>
    </source>
</evidence>
<keyword evidence="7" id="KW-1185">Reference proteome</keyword>
<evidence type="ECO:0000313" key="7">
    <source>
        <dbReference type="Proteomes" id="UP000292447"/>
    </source>
</evidence>
<reference evidence="7" key="1">
    <citation type="submission" date="2019-03" db="EMBL/GenBank/DDBJ databases">
        <title>Snf2 controls pulcherriminic acid biosynthesis and connects pigmentation and antifungal activity of the yeast Metschnikowia pulcherrima.</title>
        <authorList>
            <person name="Gore-Lloyd D."/>
            <person name="Sumann I."/>
            <person name="Brachmann A.O."/>
            <person name="Schneeberger K."/>
            <person name="Ortiz-Merino R.A."/>
            <person name="Moreno-Beltran M."/>
            <person name="Schlaefli M."/>
            <person name="Kirner P."/>
            <person name="Santos Kron A."/>
            <person name="Wolfe K.H."/>
            <person name="Piel J."/>
            <person name="Ahrens C.H."/>
            <person name="Henk D."/>
            <person name="Freimoser F.M."/>
        </authorList>
    </citation>
    <scope>NUCLEOTIDE SEQUENCE [LARGE SCALE GENOMIC DNA]</scope>
    <source>
        <strain evidence="7">APC 1.2</strain>
    </source>
</reference>
<dbReference type="PANTHER" id="PTHR10856">
    <property type="entry name" value="CORONIN"/>
    <property type="match status" value="1"/>
</dbReference>
<name>A0A4P6XVP7_9ASCO</name>
<organism evidence="6 7">
    <name type="scientific">Metschnikowia aff. pulcherrima</name>
    <dbReference type="NCBI Taxonomy" id="2163413"/>
    <lineage>
        <taxon>Eukaryota</taxon>
        <taxon>Fungi</taxon>
        <taxon>Dikarya</taxon>
        <taxon>Ascomycota</taxon>
        <taxon>Saccharomycotina</taxon>
        <taxon>Pichiomycetes</taxon>
        <taxon>Metschnikowiaceae</taxon>
        <taxon>Metschnikowia</taxon>
    </lineage>
</organism>
<dbReference type="AlphaFoldDB" id="A0A4P6XVP7"/>
<dbReference type="EMBL" id="CP034460">
    <property type="protein sequence ID" value="QBM90328.1"/>
    <property type="molecule type" value="Genomic_DNA"/>
</dbReference>
<dbReference type="PANTHER" id="PTHR10856:SF0">
    <property type="entry name" value="CORONIN"/>
    <property type="match status" value="1"/>
</dbReference>
<dbReference type="Gene3D" id="2.130.10.10">
    <property type="entry name" value="YVTN repeat-like/Quinoprotein amine dehydrogenase"/>
    <property type="match status" value="1"/>
</dbReference>
<dbReference type="GO" id="GO:0007015">
    <property type="term" value="P:actin filament organization"/>
    <property type="evidence" value="ECO:0007669"/>
    <property type="project" value="TreeGrafter"/>
</dbReference>
<feature type="repeat" description="WD" evidence="3">
    <location>
        <begin position="52"/>
        <end position="93"/>
    </location>
</feature>
<feature type="compositionally biased region" description="Basic and acidic residues" evidence="5">
    <location>
        <begin position="464"/>
        <end position="477"/>
    </location>
</feature>
<evidence type="ECO:0000256" key="5">
    <source>
        <dbReference type="SAM" id="MobiDB-lite"/>
    </source>
</evidence>
<evidence type="ECO:0000256" key="2">
    <source>
        <dbReference type="ARBA" id="ARBA00022737"/>
    </source>
</evidence>
<keyword evidence="2 4" id="KW-0677">Repeat</keyword>
<dbReference type="InterPro" id="IPR015505">
    <property type="entry name" value="Coronin"/>
</dbReference>
<accession>A0A4P6XVP7</accession>